<keyword evidence="3" id="KW-1185">Reference proteome</keyword>
<reference evidence="3" key="1">
    <citation type="journal article" date="2019" name="Int. J. Syst. Evol. Microbiol.">
        <title>The Global Catalogue of Microorganisms (GCM) 10K type strain sequencing project: providing services to taxonomists for standard genome sequencing and annotation.</title>
        <authorList>
            <consortium name="The Broad Institute Genomics Platform"/>
            <consortium name="The Broad Institute Genome Sequencing Center for Infectious Disease"/>
            <person name="Wu L."/>
            <person name="Ma J."/>
        </authorList>
    </citation>
    <scope>NUCLEOTIDE SEQUENCE [LARGE SCALE GENOMIC DNA]</scope>
    <source>
        <strain evidence="3">JCM 15974</strain>
    </source>
</reference>
<keyword evidence="1" id="KW-0732">Signal</keyword>
<dbReference type="NCBIfam" id="TIGR04183">
    <property type="entry name" value="Por_Secre_tail"/>
    <property type="match status" value="1"/>
</dbReference>
<dbReference type="EMBL" id="BAAAGE010000002">
    <property type="protein sequence ID" value="GAA0720391.1"/>
    <property type="molecule type" value="Genomic_DNA"/>
</dbReference>
<comment type="caution">
    <text evidence="2">The sequence shown here is derived from an EMBL/GenBank/DDBJ whole genome shotgun (WGS) entry which is preliminary data.</text>
</comment>
<dbReference type="InterPro" id="IPR036691">
    <property type="entry name" value="Endo/exonu/phosph_ase_sf"/>
</dbReference>
<gene>
    <name evidence="2" type="ORF">GCM10009430_20510</name>
</gene>
<accession>A0ABP3U1K6</accession>
<name>A0ABP3U1K6_9FLAO</name>
<evidence type="ECO:0000313" key="2">
    <source>
        <dbReference type="EMBL" id="GAA0720391.1"/>
    </source>
</evidence>
<dbReference type="SUPFAM" id="SSF56219">
    <property type="entry name" value="DNase I-like"/>
    <property type="match status" value="1"/>
</dbReference>
<proteinExistence type="predicted"/>
<sequence>MFYNVLNYPAAPPSNREEILETIIDRYEPDIFMICELETEEGGEEILNSSLNDDSNNYSSAPFLSNFSNSDVELHQLLYYNNQKFELLQSQRITTSIRDINWYTLELISDDLVNNPITIEVFVCHLKASRGVENEVKRLDMVEEFIDNYSNLDENAYVIFAGDLNLYSSDEPAYEELLDANNKITLVDPINTPGDWSSNSNFSSIHTQSTRISSDEFGDFGSGGGLDDRFDFILVSENMIDNDELGYVPNSYFSFGNNGNCYNQRIDDVDCTGVYDSTLRDALYDMSDHLPVVMELQTNQRLLTTPDFEEVSNVIQLNSGTIIEDILSLQISNNSESINFEIYNTLGQKLKTFSANGKGTTTISIEELSNGMYYLIPVNVRSNTIKFVKKN</sequence>
<dbReference type="InterPro" id="IPR026444">
    <property type="entry name" value="Secre_tail"/>
</dbReference>
<organism evidence="2 3">
    <name type="scientific">Aquimarina litoralis</name>
    <dbReference type="NCBI Taxonomy" id="584605"/>
    <lineage>
        <taxon>Bacteria</taxon>
        <taxon>Pseudomonadati</taxon>
        <taxon>Bacteroidota</taxon>
        <taxon>Flavobacteriia</taxon>
        <taxon>Flavobacteriales</taxon>
        <taxon>Flavobacteriaceae</taxon>
        <taxon>Aquimarina</taxon>
    </lineage>
</organism>
<protein>
    <recommendedName>
        <fullName evidence="4">Por secretion system C-terminal sorting domain-containing protein</fullName>
    </recommendedName>
</protein>
<dbReference type="Proteomes" id="UP001501758">
    <property type="component" value="Unassembled WGS sequence"/>
</dbReference>
<evidence type="ECO:0000313" key="3">
    <source>
        <dbReference type="Proteomes" id="UP001501758"/>
    </source>
</evidence>
<evidence type="ECO:0000256" key="1">
    <source>
        <dbReference type="ARBA" id="ARBA00022729"/>
    </source>
</evidence>
<evidence type="ECO:0008006" key="4">
    <source>
        <dbReference type="Google" id="ProtNLM"/>
    </source>
</evidence>
<dbReference type="Gene3D" id="3.60.10.10">
    <property type="entry name" value="Endonuclease/exonuclease/phosphatase"/>
    <property type="match status" value="1"/>
</dbReference>